<organism evidence="2 3">
    <name type="scientific">Ambrosiozyma monospora</name>
    <name type="common">Yeast</name>
    <name type="synonym">Endomycopsis monosporus</name>
    <dbReference type="NCBI Taxonomy" id="43982"/>
    <lineage>
        <taxon>Eukaryota</taxon>
        <taxon>Fungi</taxon>
        <taxon>Dikarya</taxon>
        <taxon>Ascomycota</taxon>
        <taxon>Saccharomycotina</taxon>
        <taxon>Pichiomycetes</taxon>
        <taxon>Pichiales</taxon>
        <taxon>Pichiaceae</taxon>
        <taxon>Ambrosiozyma</taxon>
    </lineage>
</organism>
<feature type="region of interest" description="Disordered" evidence="1">
    <location>
        <begin position="144"/>
        <end position="166"/>
    </location>
</feature>
<dbReference type="EMBL" id="BSXU01018845">
    <property type="protein sequence ID" value="GME85761.1"/>
    <property type="molecule type" value="Genomic_DNA"/>
</dbReference>
<reference evidence="2" key="1">
    <citation type="submission" date="2023-04" db="EMBL/GenBank/DDBJ databases">
        <title>Ambrosiozyma monospora NBRC 1965.</title>
        <authorList>
            <person name="Ichikawa N."/>
            <person name="Sato H."/>
            <person name="Tonouchi N."/>
        </authorList>
    </citation>
    <scope>NUCLEOTIDE SEQUENCE</scope>
    <source>
        <strain evidence="2">NBRC 1965</strain>
    </source>
</reference>
<dbReference type="AlphaFoldDB" id="A0A9W6T800"/>
<gene>
    <name evidence="2" type="ORF">Amon01_001019700</name>
</gene>
<name>A0A9W6T800_AMBMO</name>
<comment type="caution">
    <text evidence="2">The sequence shown here is derived from an EMBL/GenBank/DDBJ whole genome shotgun (WGS) entry which is preliminary data.</text>
</comment>
<evidence type="ECO:0000313" key="2">
    <source>
        <dbReference type="EMBL" id="GME85761.1"/>
    </source>
</evidence>
<feature type="compositionally biased region" description="Basic and acidic residues" evidence="1">
    <location>
        <begin position="145"/>
        <end position="166"/>
    </location>
</feature>
<sequence>MQLLKIKTESSIQTHLKNGTICVEKLNDDLKKLEVAGEKLVVDEQRKPRGFLTCVEPGLRVRHFIINLKNFEQASKVVEEELKTQHNGTDHQATVMIRSRDLSTQLKLTSLNCDREATVTKNVLNQRFDVIFCQEPGLSNYQPIEHPDYKESKHEVPRGRESFCST</sequence>
<dbReference type="Proteomes" id="UP001165063">
    <property type="component" value="Unassembled WGS sequence"/>
</dbReference>
<evidence type="ECO:0000256" key="1">
    <source>
        <dbReference type="SAM" id="MobiDB-lite"/>
    </source>
</evidence>
<proteinExistence type="predicted"/>
<protein>
    <submittedName>
        <fullName evidence="2">Unnamed protein product</fullName>
    </submittedName>
</protein>
<evidence type="ECO:0000313" key="3">
    <source>
        <dbReference type="Proteomes" id="UP001165063"/>
    </source>
</evidence>
<keyword evidence="3" id="KW-1185">Reference proteome</keyword>
<accession>A0A9W6T800</accession>